<gene>
    <name evidence="8" type="ORF">GCM10025770_18440</name>
</gene>
<dbReference type="SUPFAM" id="SSF46626">
    <property type="entry name" value="Cytochrome c"/>
    <property type="match status" value="1"/>
</dbReference>
<keyword evidence="5 6" id="KW-0408">Iron</keyword>
<dbReference type="PRINTS" id="PR00607">
    <property type="entry name" value="CYTCHROMECIE"/>
</dbReference>
<keyword evidence="3 6" id="KW-0479">Metal-binding</keyword>
<evidence type="ECO:0000313" key="9">
    <source>
        <dbReference type="Proteomes" id="UP001500547"/>
    </source>
</evidence>
<keyword evidence="4" id="KW-0249">Electron transport</keyword>
<proteinExistence type="predicted"/>
<dbReference type="InterPro" id="IPR009056">
    <property type="entry name" value="Cyt_c-like_dom"/>
</dbReference>
<evidence type="ECO:0000256" key="3">
    <source>
        <dbReference type="ARBA" id="ARBA00022723"/>
    </source>
</evidence>
<evidence type="ECO:0000256" key="5">
    <source>
        <dbReference type="ARBA" id="ARBA00023004"/>
    </source>
</evidence>
<dbReference type="InterPro" id="IPR036909">
    <property type="entry name" value="Cyt_c-like_dom_sf"/>
</dbReference>
<dbReference type="InterPro" id="IPR002323">
    <property type="entry name" value="Cyt_CIE"/>
</dbReference>
<dbReference type="PANTHER" id="PTHR40942:SF4">
    <property type="entry name" value="CYTOCHROME C5"/>
    <property type="match status" value="1"/>
</dbReference>
<dbReference type="PANTHER" id="PTHR40942">
    <property type="match status" value="1"/>
</dbReference>
<dbReference type="EMBL" id="BAABLD010000008">
    <property type="protein sequence ID" value="GAA5164469.1"/>
    <property type="molecule type" value="Genomic_DNA"/>
</dbReference>
<protein>
    <recommendedName>
        <fullName evidence="7">Cytochrome c domain-containing protein</fullName>
    </recommendedName>
</protein>
<dbReference type="Proteomes" id="UP001500547">
    <property type="component" value="Unassembled WGS sequence"/>
</dbReference>
<organism evidence="8 9">
    <name type="scientific">Viridibacterium curvum</name>
    <dbReference type="NCBI Taxonomy" id="1101404"/>
    <lineage>
        <taxon>Bacteria</taxon>
        <taxon>Pseudomonadati</taxon>
        <taxon>Pseudomonadota</taxon>
        <taxon>Betaproteobacteria</taxon>
        <taxon>Rhodocyclales</taxon>
        <taxon>Rhodocyclaceae</taxon>
        <taxon>Viridibacterium</taxon>
    </lineage>
</organism>
<name>A0ABP9QMI5_9RHOO</name>
<keyword evidence="9" id="KW-1185">Reference proteome</keyword>
<keyword evidence="1" id="KW-0813">Transport</keyword>
<evidence type="ECO:0000259" key="7">
    <source>
        <dbReference type="PROSITE" id="PS51007"/>
    </source>
</evidence>
<evidence type="ECO:0000256" key="2">
    <source>
        <dbReference type="ARBA" id="ARBA00022617"/>
    </source>
</evidence>
<dbReference type="PROSITE" id="PS51007">
    <property type="entry name" value="CYTC"/>
    <property type="match status" value="1"/>
</dbReference>
<dbReference type="Gene3D" id="1.10.760.10">
    <property type="entry name" value="Cytochrome c-like domain"/>
    <property type="match status" value="1"/>
</dbReference>
<comment type="caution">
    <text evidence="8">The sequence shown here is derived from an EMBL/GenBank/DDBJ whole genome shotgun (WGS) entry which is preliminary data.</text>
</comment>
<evidence type="ECO:0000256" key="1">
    <source>
        <dbReference type="ARBA" id="ARBA00022448"/>
    </source>
</evidence>
<evidence type="ECO:0000256" key="4">
    <source>
        <dbReference type="ARBA" id="ARBA00022982"/>
    </source>
</evidence>
<reference evidence="9" key="1">
    <citation type="journal article" date="2019" name="Int. J. Syst. Evol. Microbiol.">
        <title>The Global Catalogue of Microorganisms (GCM) 10K type strain sequencing project: providing services to taxonomists for standard genome sequencing and annotation.</title>
        <authorList>
            <consortium name="The Broad Institute Genomics Platform"/>
            <consortium name="The Broad Institute Genome Sequencing Center for Infectious Disease"/>
            <person name="Wu L."/>
            <person name="Ma J."/>
        </authorList>
    </citation>
    <scope>NUCLEOTIDE SEQUENCE [LARGE SCALE GENOMIC DNA]</scope>
    <source>
        <strain evidence="9">JCM 18715</strain>
    </source>
</reference>
<evidence type="ECO:0000313" key="8">
    <source>
        <dbReference type="EMBL" id="GAA5164469.1"/>
    </source>
</evidence>
<accession>A0ABP9QMI5</accession>
<keyword evidence="2 6" id="KW-0349">Heme</keyword>
<dbReference type="Pfam" id="PF13442">
    <property type="entry name" value="Cytochrome_CBB3"/>
    <property type="match status" value="1"/>
</dbReference>
<evidence type="ECO:0000256" key="6">
    <source>
        <dbReference type="PROSITE-ProRule" id="PRU00433"/>
    </source>
</evidence>
<sequence length="162" mass="16496">MRPGGGRSGSRYNRGFPNPDIRKLPIMNRPSRLVLSVSLVLAVAMLAACNKKEAVPEEETAKLIQPVARVETAAAAPAAAGGPIDGKKIYETACAACHATGAAGAPKAGDKGAWGPRIAAGKESLYKSALGGKNAMPAKGGNPSLSDDEVKAAVDHLISLAK</sequence>
<feature type="domain" description="Cytochrome c" evidence="7">
    <location>
        <begin position="81"/>
        <end position="161"/>
    </location>
</feature>